<dbReference type="EMBL" id="RBRB01000096">
    <property type="protein sequence ID" value="RMQ35857.1"/>
    <property type="molecule type" value="Genomic_DNA"/>
</dbReference>
<sequence length="56" mass="6391">MGFLYDTASSDCMMDEDFAFFLEKFAPATGRDEVPESSIAKYKNKLPDQLLVYCLK</sequence>
<name>A0A3M4L309_PSESF</name>
<feature type="domain" description="GAD-related" evidence="1">
    <location>
        <begin position="18"/>
        <end position="54"/>
    </location>
</feature>
<dbReference type="InterPro" id="IPR014983">
    <property type="entry name" value="GAD-rel"/>
</dbReference>
<evidence type="ECO:0000313" key="2">
    <source>
        <dbReference type="EMBL" id="RMQ35857.1"/>
    </source>
</evidence>
<accession>A0A3M4L309</accession>
<proteinExistence type="predicted"/>
<organism evidence="2 3">
    <name type="scientific">Pseudomonas syringae pv. actinidiae</name>
    <dbReference type="NCBI Taxonomy" id="103796"/>
    <lineage>
        <taxon>Bacteria</taxon>
        <taxon>Pseudomonadati</taxon>
        <taxon>Pseudomonadota</taxon>
        <taxon>Gammaproteobacteria</taxon>
        <taxon>Pseudomonadales</taxon>
        <taxon>Pseudomonadaceae</taxon>
        <taxon>Pseudomonas</taxon>
        <taxon>Pseudomonas syringae</taxon>
    </lineage>
</organism>
<reference evidence="2 3" key="1">
    <citation type="submission" date="2018-08" db="EMBL/GenBank/DDBJ databases">
        <title>Recombination of ecologically and evolutionarily significant loci maintains genetic cohesion in the Pseudomonas syringae species complex.</title>
        <authorList>
            <person name="Dillon M."/>
            <person name="Thakur S."/>
            <person name="Almeida R.N.D."/>
            <person name="Weir B.S."/>
            <person name="Guttman D.S."/>
        </authorList>
    </citation>
    <scope>NUCLEOTIDE SEQUENCE [LARGE SCALE GENOMIC DNA]</scope>
    <source>
        <strain evidence="2 3">ICMP 19074</strain>
    </source>
</reference>
<dbReference type="Pfam" id="PF08887">
    <property type="entry name" value="GAD-like"/>
    <property type="match status" value="1"/>
</dbReference>
<gene>
    <name evidence="2" type="ORF">ALQ07_04706</name>
</gene>
<evidence type="ECO:0000313" key="3">
    <source>
        <dbReference type="Proteomes" id="UP000273140"/>
    </source>
</evidence>
<dbReference type="Proteomes" id="UP000273140">
    <property type="component" value="Unassembled WGS sequence"/>
</dbReference>
<evidence type="ECO:0000259" key="1">
    <source>
        <dbReference type="Pfam" id="PF08887"/>
    </source>
</evidence>
<comment type="caution">
    <text evidence="2">The sequence shown here is derived from an EMBL/GenBank/DDBJ whole genome shotgun (WGS) entry which is preliminary data.</text>
</comment>
<feature type="non-terminal residue" evidence="2">
    <location>
        <position position="56"/>
    </location>
</feature>
<dbReference type="AlphaFoldDB" id="A0A3M4L309"/>
<protein>
    <recommendedName>
        <fullName evidence="1">GAD-related domain-containing protein</fullName>
    </recommendedName>
</protein>